<evidence type="ECO:0000256" key="1">
    <source>
        <dbReference type="SAM" id="SignalP"/>
    </source>
</evidence>
<evidence type="ECO:0000313" key="2">
    <source>
        <dbReference type="EMBL" id="TPP10712.1"/>
    </source>
</evidence>
<name>A0A504UZY0_9HYPH</name>
<dbReference type="Proteomes" id="UP000316429">
    <property type="component" value="Unassembled WGS sequence"/>
</dbReference>
<evidence type="ECO:0000313" key="3">
    <source>
        <dbReference type="Proteomes" id="UP000316429"/>
    </source>
</evidence>
<comment type="caution">
    <text evidence="2">The sequence shown here is derived from an EMBL/GenBank/DDBJ whole genome shotgun (WGS) entry which is preliminary data.</text>
</comment>
<feature type="signal peptide" evidence="1">
    <location>
        <begin position="1"/>
        <end position="20"/>
    </location>
</feature>
<dbReference type="AlphaFoldDB" id="A0A504UZY0"/>
<gene>
    <name evidence="2" type="ORF">FJQ55_07690</name>
</gene>
<accession>A0A504UZY0</accession>
<dbReference type="OrthoDB" id="8303610at2"/>
<feature type="chain" id="PRO_5021234691" evidence="1">
    <location>
        <begin position="21"/>
        <end position="81"/>
    </location>
</feature>
<keyword evidence="3" id="KW-1185">Reference proteome</keyword>
<dbReference type="EMBL" id="VFYP01000001">
    <property type="protein sequence ID" value="TPP10712.1"/>
    <property type="molecule type" value="Genomic_DNA"/>
</dbReference>
<protein>
    <submittedName>
        <fullName evidence="2">Uncharacterized protein</fullName>
    </submittedName>
</protein>
<proteinExistence type="predicted"/>
<sequence>MLRAFAATVLCLAAATSVVAQDNDAVSTKATVSMAKLIEQGYEIKSSSWTGSKLFVFLQKDKSAYACEFANVTNTRCGSIN</sequence>
<keyword evidence="1" id="KW-0732">Signal</keyword>
<organism evidence="2 3">
    <name type="scientific">Rhizobium glycinendophyticum</name>
    <dbReference type="NCBI Taxonomy" id="2589807"/>
    <lineage>
        <taxon>Bacteria</taxon>
        <taxon>Pseudomonadati</taxon>
        <taxon>Pseudomonadota</taxon>
        <taxon>Alphaproteobacteria</taxon>
        <taxon>Hyphomicrobiales</taxon>
        <taxon>Rhizobiaceae</taxon>
        <taxon>Rhizobium/Agrobacterium group</taxon>
        <taxon>Rhizobium</taxon>
    </lineage>
</organism>
<reference evidence="2 3" key="1">
    <citation type="submission" date="2019-06" db="EMBL/GenBank/DDBJ databases">
        <title>Rhizobium sp. CL12 isolated from roots of soybean.</title>
        <authorList>
            <person name="Wang C."/>
        </authorList>
    </citation>
    <scope>NUCLEOTIDE SEQUENCE [LARGE SCALE GENOMIC DNA]</scope>
    <source>
        <strain evidence="2 3">CL12</strain>
    </source>
</reference>
<dbReference type="RefSeq" id="WP_140827036.1">
    <property type="nucleotide sequence ID" value="NZ_VFYP01000001.1"/>
</dbReference>